<dbReference type="EMBL" id="JBHFNQ010000142">
    <property type="protein sequence ID" value="MFB2878850.1"/>
    <property type="molecule type" value="Genomic_DNA"/>
</dbReference>
<accession>A0ABV4X7T3</accession>
<name>A0ABV4X7T3_9CYAN</name>
<dbReference type="Proteomes" id="UP001576774">
    <property type="component" value="Unassembled WGS sequence"/>
</dbReference>
<protein>
    <submittedName>
        <fullName evidence="1">Uncharacterized protein</fullName>
    </submittedName>
</protein>
<gene>
    <name evidence="1" type="ORF">ACE1CC_18525</name>
</gene>
<keyword evidence="2" id="KW-1185">Reference proteome</keyword>
<comment type="caution">
    <text evidence="1">The sequence shown here is derived from an EMBL/GenBank/DDBJ whole genome shotgun (WGS) entry which is preliminary data.</text>
</comment>
<organism evidence="1 2">
    <name type="scientific">Floridaenema aerugineum BLCC-F46</name>
    <dbReference type="NCBI Taxonomy" id="3153654"/>
    <lineage>
        <taxon>Bacteria</taxon>
        <taxon>Bacillati</taxon>
        <taxon>Cyanobacteriota</taxon>
        <taxon>Cyanophyceae</taxon>
        <taxon>Oscillatoriophycideae</taxon>
        <taxon>Aerosakkonematales</taxon>
        <taxon>Aerosakkonemataceae</taxon>
        <taxon>Floridanema</taxon>
        <taxon>Floridanema aerugineum</taxon>
    </lineage>
</organism>
<evidence type="ECO:0000313" key="1">
    <source>
        <dbReference type="EMBL" id="MFB2878850.1"/>
    </source>
</evidence>
<sequence length="40" mass="4488">MGWYSDLKITSVKRSLITDRPDYPTAGCDKSALTRHISGF</sequence>
<evidence type="ECO:0000313" key="2">
    <source>
        <dbReference type="Proteomes" id="UP001576774"/>
    </source>
</evidence>
<proteinExistence type="predicted"/>
<reference evidence="1 2" key="1">
    <citation type="submission" date="2024-09" db="EMBL/GenBank/DDBJ databases">
        <title>Floridaenema gen nov. (Aerosakkonemataceae, Aerosakkonematales ord. nov., Cyanobacteria) from benthic tropical and subtropical fresh waters, with the description of four new species.</title>
        <authorList>
            <person name="Moretto J.A."/>
            <person name="Berthold D.E."/>
            <person name="Lefler F.W."/>
            <person name="Huang I.-S."/>
            <person name="Laughinghouse H. IV."/>
        </authorList>
    </citation>
    <scope>NUCLEOTIDE SEQUENCE [LARGE SCALE GENOMIC DNA]</scope>
    <source>
        <strain evidence="1 2">BLCC-F46</strain>
    </source>
</reference>